<organism evidence="2 3">
    <name type="scientific">Dothistroma septosporum (strain NZE10 / CBS 128990)</name>
    <name type="common">Red band needle blight fungus</name>
    <name type="synonym">Mycosphaerella pini</name>
    <dbReference type="NCBI Taxonomy" id="675120"/>
    <lineage>
        <taxon>Eukaryota</taxon>
        <taxon>Fungi</taxon>
        <taxon>Dikarya</taxon>
        <taxon>Ascomycota</taxon>
        <taxon>Pezizomycotina</taxon>
        <taxon>Dothideomycetes</taxon>
        <taxon>Dothideomycetidae</taxon>
        <taxon>Mycosphaerellales</taxon>
        <taxon>Mycosphaerellaceae</taxon>
        <taxon>Dothistroma</taxon>
    </lineage>
</organism>
<dbReference type="EMBL" id="KB446535">
    <property type="protein sequence ID" value="EME50016.1"/>
    <property type="molecule type" value="Genomic_DNA"/>
</dbReference>
<proteinExistence type="predicted"/>
<dbReference type="OMA" id="EHVNPPF"/>
<dbReference type="Proteomes" id="UP000016933">
    <property type="component" value="Unassembled WGS sequence"/>
</dbReference>
<gene>
    <name evidence="2" type="ORF">DOTSEDRAFT_164931</name>
</gene>
<dbReference type="OrthoDB" id="3248508at2759"/>
<dbReference type="SUPFAM" id="SSF50249">
    <property type="entry name" value="Nucleic acid-binding proteins"/>
    <property type="match status" value="1"/>
</dbReference>
<dbReference type="AlphaFoldDB" id="N1Q2N8"/>
<dbReference type="InterPro" id="IPR012340">
    <property type="entry name" value="NA-bd_OB-fold"/>
</dbReference>
<evidence type="ECO:0000256" key="1">
    <source>
        <dbReference type="SAM" id="MobiDB-lite"/>
    </source>
</evidence>
<dbReference type="PANTHER" id="PTHR21166">
    <property type="entry name" value="CELL DIVISION CONTROL PROTEIN 24 OB DOMAIN-CONTAINING PROTEIN-RELATED"/>
    <property type="match status" value="1"/>
</dbReference>
<reference evidence="3" key="1">
    <citation type="journal article" date="2012" name="PLoS Genet.">
        <title>The genomes of the fungal plant pathogens Cladosporium fulvum and Dothistroma septosporum reveal adaptation to different hosts and lifestyles but also signatures of common ancestry.</title>
        <authorList>
            <person name="de Wit P.J.G.M."/>
            <person name="van der Burgt A."/>
            <person name="Oekmen B."/>
            <person name="Stergiopoulos I."/>
            <person name="Abd-Elsalam K.A."/>
            <person name="Aerts A.L."/>
            <person name="Bahkali A.H."/>
            <person name="Beenen H.G."/>
            <person name="Chettri P."/>
            <person name="Cox M.P."/>
            <person name="Datema E."/>
            <person name="de Vries R.P."/>
            <person name="Dhillon B."/>
            <person name="Ganley A.R."/>
            <person name="Griffiths S.A."/>
            <person name="Guo Y."/>
            <person name="Hamelin R.C."/>
            <person name="Henrissat B."/>
            <person name="Kabir M.S."/>
            <person name="Jashni M.K."/>
            <person name="Kema G."/>
            <person name="Klaubauf S."/>
            <person name="Lapidus A."/>
            <person name="Levasseur A."/>
            <person name="Lindquist E."/>
            <person name="Mehrabi R."/>
            <person name="Ohm R.A."/>
            <person name="Owen T.J."/>
            <person name="Salamov A."/>
            <person name="Schwelm A."/>
            <person name="Schijlen E."/>
            <person name="Sun H."/>
            <person name="van den Burg H.A."/>
            <person name="van Ham R.C.H.J."/>
            <person name="Zhang S."/>
            <person name="Goodwin S.B."/>
            <person name="Grigoriev I.V."/>
            <person name="Collemare J."/>
            <person name="Bradshaw R.E."/>
        </authorList>
    </citation>
    <scope>NUCLEOTIDE SEQUENCE [LARGE SCALE GENOMIC DNA]</scope>
    <source>
        <strain evidence="3">NZE10 / CBS 128990</strain>
    </source>
</reference>
<dbReference type="GO" id="GO:0000712">
    <property type="term" value="P:resolution of meiotic recombination intermediates"/>
    <property type="evidence" value="ECO:0007669"/>
    <property type="project" value="TreeGrafter"/>
</dbReference>
<feature type="region of interest" description="Disordered" evidence="1">
    <location>
        <begin position="1"/>
        <end position="26"/>
    </location>
</feature>
<evidence type="ECO:0000313" key="2">
    <source>
        <dbReference type="EMBL" id="EME50016.1"/>
    </source>
</evidence>
<evidence type="ECO:0000313" key="3">
    <source>
        <dbReference type="Proteomes" id="UP000016933"/>
    </source>
</evidence>
<dbReference type="HOGENOM" id="CLU_039318_0_0_1"/>
<sequence>MGRSGKGDASIQQFFLPTPSTSPIKRAEPAVGDGFTAEEIRDALAPKHIEWQPDREYEDREINDLEPGPKAVTFMGRVANIFDVANTQKTPRSAKGCIKICVKDGVAAITVRIWYASRVPNLRLGSLVTIWTNHISNGENGTLSNSNAPLFASLFPERDRNCHMMIHDNSDPGMYKTPIAYRPSLPLDGLMTLQNFIDGGYDVTDAKILVVVKSIGAKKRITRKDESVTENISLHVHDDTAEAVLGLWGTSAFSPFSSDTSGDKTDSEAAYTSRGWKAGETVLLVQGPGWKIGSKTYLNLTAASIVDVDPSLPDAEWLRRWSTRQRSREAINPSFPEDIFDFDAVTTGPVRCLFTLADLDEFARCAPDETFQGYLSLLILESNLFRLYKSGTLLSGECCNIPVHANSLSARCKGCDQELCLRLNQKLLGQLIDETGVIASGRLLFCDSAWRELLGRGPEDLLKLDDNEVKCLSDRLLFCRITVIFGWTGDETKAGGRICVMGVRS</sequence>
<dbReference type="Gene3D" id="2.40.50.140">
    <property type="entry name" value="Nucleic acid-binding proteins"/>
    <property type="match status" value="2"/>
</dbReference>
<name>N1Q2N8_DOTSN</name>
<keyword evidence="3" id="KW-1185">Reference proteome</keyword>
<dbReference type="eggNOG" id="ENOG502S2YX">
    <property type="taxonomic scope" value="Eukaryota"/>
</dbReference>
<dbReference type="GO" id="GO:0003697">
    <property type="term" value="F:single-stranded DNA binding"/>
    <property type="evidence" value="ECO:0007669"/>
    <property type="project" value="TreeGrafter"/>
</dbReference>
<dbReference type="STRING" id="675120.N1Q2N8"/>
<dbReference type="GO" id="GO:0008310">
    <property type="term" value="F:single-stranded DNA 3'-5' DNA exonuclease activity"/>
    <property type="evidence" value="ECO:0007669"/>
    <property type="project" value="TreeGrafter"/>
</dbReference>
<protein>
    <submittedName>
        <fullName evidence="2">Uncharacterized protein</fullName>
    </submittedName>
</protein>
<reference evidence="2 3" key="2">
    <citation type="journal article" date="2012" name="PLoS Pathog.">
        <title>Diverse lifestyles and strategies of plant pathogenesis encoded in the genomes of eighteen Dothideomycetes fungi.</title>
        <authorList>
            <person name="Ohm R.A."/>
            <person name="Feau N."/>
            <person name="Henrissat B."/>
            <person name="Schoch C.L."/>
            <person name="Horwitz B.A."/>
            <person name="Barry K.W."/>
            <person name="Condon B.J."/>
            <person name="Copeland A.C."/>
            <person name="Dhillon B."/>
            <person name="Glaser F."/>
            <person name="Hesse C.N."/>
            <person name="Kosti I."/>
            <person name="LaButti K."/>
            <person name="Lindquist E.A."/>
            <person name="Lucas S."/>
            <person name="Salamov A.A."/>
            <person name="Bradshaw R.E."/>
            <person name="Ciuffetti L."/>
            <person name="Hamelin R.C."/>
            <person name="Kema G.H.J."/>
            <person name="Lawrence C."/>
            <person name="Scott J.A."/>
            <person name="Spatafora J.W."/>
            <person name="Turgeon B.G."/>
            <person name="de Wit P.J.G.M."/>
            <person name="Zhong S."/>
            <person name="Goodwin S.B."/>
            <person name="Grigoriev I.V."/>
        </authorList>
    </citation>
    <scope>NUCLEOTIDE SEQUENCE [LARGE SCALE GENOMIC DNA]</scope>
    <source>
        <strain evidence="3">NZE10 / CBS 128990</strain>
    </source>
</reference>
<feature type="compositionally biased region" description="Polar residues" evidence="1">
    <location>
        <begin position="10"/>
        <end position="23"/>
    </location>
</feature>
<dbReference type="PANTHER" id="PTHR21166:SF2">
    <property type="entry name" value="CELL DIVISION CONTROL PROTEIN 24 OB DOMAIN-CONTAINING PROTEIN-RELATED"/>
    <property type="match status" value="1"/>
</dbReference>
<dbReference type="InterPro" id="IPR052469">
    <property type="entry name" value="MEIOB"/>
</dbReference>
<accession>N1Q2N8</accession>